<sequence length="393" mass="44020">MYSNSLDVGSIFGVPRARQGAMWSADMIGLHFCSRFIFESCTSEGTNDPLSAVYSEKPFVPLNTSCLLEVFRPLSLTPERSDGMSCSICAFCPTPIQFSTSTFTADVAPNRRDARPQSGRAAACINTFWLDFTLRAGAIPSHKIFAGDHISLIQILVVPKINYQSQSIEILCLQRESKGRPCHNLDMVCGLASFVRACIVFGEACDLVQGHKLFVKTSLQYTPVAETGILDGFLGWSMDFALYGMQGRGRGPNQWWKMGGHKISGKRIGADVLRFSSLVWVEFEFSFFLKYEMQVLVDEDKSRRLECSGKGRNAWVRALAKPMVKNGWMNIFVKERGRSHVSHITIYSDNIPRNRIGAEVREIHVTSGEHSGRKKRCNRETSYMLFKGCAMNT</sequence>
<organism evidence="1 2">
    <name type="scientific">Mycena metata</name>
    <dbReference type="NCBI Taxonomy" id="1033252"/>
    <lineage>
        <taxon>Eukaryota</taxon>
        <taxon>Fungi</taxon>
        <taxon>Dikarya</taxon>
        <taxon>Basidiomycota</taxon>
        <taxon>Agaricomycotina</taxon>
        <taxon>Agaricomycetes</taxon>
        <taxon>Agaricomycetidae</taxon>
        <taxon>Agaricales</taxon>
        <taxon>Marasmiineae</taxon>
        <taxon>Mycenaceae</taxon>
        <taxon>Mycena</taxon>
    </lineage>
</organism>
<reference evidence="1" key="1">
    <citation type="submission" date="2023-03" db="EMBL/GenBank/DDBJ databases">
        <title>Massive genome expansion in bonnet fungi (Mycena s.s.) driven by repeated elements and novel gene families across ecological guilds.</title>
        <authorList>
            <consortium name="Lawrence Berkeley National Laboratory"/>
            <person name="Harder C.B."/>
            <person name="Miyauchi S."/>
            <person name="Viragh M."/>
            <person name="Kuo A."/>
            <person name="Thoen E."/>
            <person name="Andreopoulos B."/>
            <person name="Lu D."/>
            <person name="Skrede I."/>
            <person name="Drula E."/>
            <person name="Henrissat B."/>
            <person name="Morin E."/>
            <person name="Kohler A."/>
            <person name="Barry K."/>
            <person name="LaButti K."/>
            <person name="Morin E."/>
            <person name="Salamov A."/>
            <person name="Lipzen A."/>
            <person name="Mereny Z."/>
            <person name="Hegedus B."/>
            <person name="Baldrian P."/>
            <person name="Stursova M."/>
            <person name="Weitz H."/>
            <person name="Taylor A."/>
            <person name="Grigoriev I.V."/>
            <person name="Nagy L.G."/>
            <person name="Martin F."/>
            <person name="Kauserud H."/>
        </authorList>
    </citation>
    <scope>NUCLEOTIDE SEQUENCE</scope>
    <source>
        <strain evidence="1">CBHHK182m</strain>
    </source>
</reference>
<evidence type="ECO:0000313" key="1">
    <source>
        <dbReference type="EMBL" id="KAJ7699158.1"/>
    </source>
</evidence>
<evidence type="ECO:0000313" key="2">
    <source>
        <dbReference type="Proteomes" id="UP001215598"/>
    </source>
</evidence>
<dbReference type="EMBL" id="JARKIB010000576">
    <property type="protein sequence ID" value="KAJ7699158.1"/>
    <property type="molecule type" value="Genomic_DNA"/>
</dbReference>
<comment type="caution">
    <text evidence="1">The sequence shown here is derived from an EMBL/GenBank/DDBJ whole genome shotgun (WGS) entry which is preliminary data.</text>
</comment>
<dbReference type="AlphaFoldDB" id="A0AAD7DVU2"/>
<proteinExistence type="predicted"/>
<accession>A0AAD7DVU2</accession>
<gene>
    <name evidence="1" type="ORF">B0H16DRAFT_1484253</name>
</gene>
<name>A0AAD7DVU2_9AGAR</name>
<dbReference type="Proteomes" id="UP001215598">
    <property type="component" value="Unassembled WGS sequence"/>
</dbReference>
<protein>
    <submittedName>
        <fullName evidence="1">Uncharacterized protein</fullName>
    </submittedName>
</protein>
<keyword evidence="2" id="KW-1185">Reference proteome</keyword>